<evidence type="ECO:0000313" key="1">
    <source>
        <dbReference type="EMBL" id="OLR55194.1"/>
    </source>
</evidence>
<dbReference type="InterPro" id="IPR007060">
    <property type="entry name" value="FtsL/DivIC"/>
</dbReference>
<organism evidence="1 2">
    <name type="scientific">Hornefia porci</name>
    <dbReference type="NCBI Taxonomy" id="2652292"/>
    <lineage>
        <taxon>Bacteria</taxon>
        <taxon>Bacillati</taxon>
        <taxon>Bacillota</taxon>
        <taxon>Clostridia</taxon>
        <taxon>Peptostreptococcales</taxon>
        <taxon>Anaerovoracaceae</taxon>
        <taxon>Hornefia</taxon>
    </lineage>
</organism>
<sequence length="108" mass="11963">MSVIDKRRILAAIVMIGCVCVAMVVMTAYAAEIRCENNALIAKNKALQGEVDTLDVKIKTANNVDHIEKVAKSKLGMVYPTSDNCVYLKDSDTPRRNFAAVIRREAYN</sequence>
<evidence type="ECO:0008006" key="3">
    <source>
        <dbReference type="Google" id="ProtNLM"/>
    </source>
</evidence>
<reference evidence="1 2" key="1">
    <citation type="journal article" date="2016" name="Appl. Environ. Microbiol.">
        <title>Function and Phylogeny of Bacterial Butyryl Coenzyme A:Acetate Transferases and Their Diversity in the Proximal Colon of Swine.</title>
        <authorList>
            <person name="Trachsel J."/>
            <person name="Bayles D.O."/>
            <person name="Looft T."/>
            <person name="Levine U.Y."/>
            <person name="Allen H.K."/>
        </authorList>
    </citation>
    <scope>NUCLEOTIDE SEQUENCE [LARGE SCALE GENOMIC DNA]</scope>
    <source>
        <strain evidence="1 2">68-3-10</strain>
    </source>
</reference>
<proteinExistence type="predicted"/>
<dbReference type="Pfam" id="PF04977">
    <property type="entry name" value="DivIC"/>
    <property type="match status" value="1"/>
</dbReference>
<protein>
    <recommendedName>
        <fullName evidence="3">Cell division protein FtsL</fullName>
    </recommendedName>
</protein>
<dbReference type="OrthoDB" id="1778647at2"/>
<dbReference type="AlphaFoldDB" id="A0A1Q9JGE3"/>
<gene>
    <name evidence="1" type="ORF">BHK98_03420</name>
</gene>
<evidence type="ECO:0000313" key="2">
    <source>
        <dbReference type="Proteomes" id="UP000187404"/>
    </source>
</evidence>
<keyword evidence="2" id="KW-1185">Reference proteome</keyword>
<dbReference type="STRING" id="1261640.BHK98_03420"/>
<comment type="caution">
    <text evidence="1">The sequence shown here is derived from an EMBL/GenBank/DDBJ whole genome shotgun (WGS) entry which is preliminary data.</text>
</comment>
<dbReference type="Proteomes" id="UP000187404">
    <property type="component" value="Unassembled WGS sequence"/>
</dbReference>
<dbReference type="EMBL" id="MJIE01000001">
    <property type="protein sequence ID" value="OLR55194.1"/>
    <property type="molecule type" value="Genomic_DNA"/>
</dbReference>
<dbReference type="RefSeq" id="WP_075712193.1">
    <property type="nucleotide sequence ID" value="NZ_MJIE01000001.1"/>
</dbReference>
<name>A0A1Q9JGE3_9FIRM</name>
<accession>A0A1Q9JGE3</accession>